<dbReference type="KEGG" id="cthd:CDO33_06985"/>
<name>A0A2K2EZ61_9CLOT</name>
<dbReference type="InterPro" id="IPR001584">
    <property type="entry name" value="Integrase_cat-core"/>
</dbReference>
<dbReference type="Proteomes" id="UP000236151">
    <property type="component" value="Unassembled WGS sequence"/>
</dbReference>
<dbReference type="OrthoDB" id="1376408at2"/>
<dbReference type="InterPro" id="IPR036397">
    <property type="entry name" value="RNaseH_sf"/>
</dbReference>
<dbReference type="SUPFAM" id="SSF144020">
    <property type="entry name" value="FdhE-like"/>
    <property type="match status" value="1"/>
</dbReference>
<keyword evidence="4" id="KW-1185">Reference proteome</keyword>
<dbReference type="KEGG" id="cthd:CDO33_07490"/>
<comment type="caution">
    <text evidence="3">The sequence shown here is derived from an EMBL/GenBank/DDBJ whole genome shotgun (WGS) entry which is preliminary data.</text>
</comment>
<evidence type="ECO:0000313" key="4">
    <source>
        <dbReference type="Proteomes" id="UP000236151"/>
    </source>
</evidence>
<accession>A0A2K2EZ61</accession>
<dbReference type="GO" id="GO:0015074">
    <property type="term" value="P:DNA integration"/>
    <property type="evidence" value="ECO:0007669"/>
    <property type="project" value="InterPro"/>
</dbReference>
<dbReference type="Gene3D" id="3.30.420.10">
    <property type="entry name" value="Ribonuclease H-like superfamily/Ribonuclease H"/>
    <property type="match status" value="1"/>
</dbReference>
<keyword evidence="1" id="KW-1133">Transmembrane helix</keyword>
<proteinExistence type="predicted"/>
<dbReference type="RefSeq" id="WP_103083325.1">
    <property type="nucleotide sequence ID" value="NZ_NIOJ01000133.1"/>
</dbReference>
<dbReference type="AlphaFoldDB" id="A0A2K2EZ61"/>
<dbReference type="InterPro" id="IPR012337">
    <property type="entry name" value="RNaseH-like_sf"/>
</dbReference>
<gene>
    <name evidence="3" type="ORF">CDQ84_19160</name>
</gene>
<dbReference type="InterPro" id="IPR024064">
    <property type="entry name" value="FdhE-like_sf"/>
</dbReference>
<feature type="transmembrane region" description="Helical" evidence="1">
    <location>
        <begin position="415"/>
        <end position="432"/>
    </location>
</feature>
<organism evidence="3 4">
    <name type="scientific">Clostridium thermosuccinogenes</name>
    <dbReference type="NCBI Taxonomy" id="84032"/>
    <lineage>
        <taxon>Bacteria</taxon>
        <taxon>Bacillati</taxon>
        <taxon>Bacillota</taxon>
        <taxon>Clostridia</taxon>
        <taxon>Eubacteriales</taxon>
        <taxon>Clostridiaceae</taxon>
        <taxon>Clostridium</taxon>
    </lineage>
</organism>
<evidence type="ECO:0000313" key="3">
    <source>
        <dbReference type="EMBL" id="PNT91821.1"/>
    </source>
</evidence>
<dbReference type="KEGG" id="cthd:CDO33_05145"/>
<dbReference type="KEGG" id="cthd:CDO33_02160"/>
<dbReference type="EMBL" id="NIOJ01000133">
    <property type="protein sequence ID" value="PNT91821.1"/>
    <property type="molecule type" value="Genomic_DNA"/>
</dbReference>
<dbReference type="InterPro" id="IPR032874">
    <property type="entry name" value="DDE_dom"/>
</dbReference>
<keyword evidence="1" id="KW-0812">Transmembrane</keyword>
<reference evidence="3 4" key="1">
    <citation type="submission" date="2017-06" db="EMBL/GenBank/DDBJ databases">
        <title>Investigating the central metabolism of Clostridium thermosuccinogenes.</title>
        <authorList>
            <person name="Koendjbiharie J.G."/>
            <person name="van Kranenburg R."/>
        </authorList>
    </citation>
    <scope>NUCLEOTIDE SEQUENCE [LARGE SCALE GENOMIC DNA]</scope>
    <source>
        <strain evidence="3 4">DSM 5806</strain>
    </source>
</reference>
<dbReference type="SUPFAM" id="SSF53098">
    <property type="entry name" value="Ribonuclease H-like"/>
    <property type="match status" value="1"/>
</dbReference>
<sequence>MNNIITVLLLYIQIQAKIIIYLMCALFSKGSVRKYYDEPVRKPYRKLVVDTMPIIETLEKLDYKQLISNHLKETGKLITPITRRKASTVPDTMACPRCGAPHEYLYDNTGGKGQYLCKVCKCTFNKKNRYLKNLIFLCPHCGRTLELKKERKDFNVHKCTNSKCPYYLDRLNSMSEEDKQRYKSSPHDFKLHYIYREFDIDFEPLVRKPSQPPSVDISRLYVSPHVLGLILTYHVNFGLSTRMTAALMREVHGVSVSHQSVSNYADAVATNIKPFIDNYKYDLSDSICGDETYIKVLGKWHYVFFIFDAVKKIILSYPVSANRDVKAAIYALDEALSKFDKLPEDLTLIFDGNPIYMLAQHYFAQYGIHFDIKQVIGLTNDDPISEEYRPLKQIIERLNRTFKGNYRPTNGFNNYAGSVSFLTLFVAYFNFLRPHSSLEGRVPVVLEELKDRPNMPARWVTLIKMSQEYIKAQQSA</sequence>
<dbReference type="GO" id="GO:0003676">
    <property type="term" value="F:nucleic acid binding"/>
    <property type="evidence" value="ECO:0007669"/>
    <property type="project" value="InterPro"/>
</dbReference>
<dbReference type="Pfam" id="PF13610">
    <property type="entry name" value="DDE_Tnp_IS240"/>
    <property type="match status" value="1"/>
</dbReference>
<keyword evidence="1" id="KW-0472">Membrane</keyword>
<protein>
    <submittedName>
        <fullName evidence="3">Transposase</fullName>
    </submittedName>
</protein>
<dbReference type="KEGG" id="cthd:CDO33_00265"/>
<feature type="domain" description="Integrase catalytic" evidence="2">
    <location>
        <begin position="270"/>
        <end position="451"/>
    </location>
</feature>
<evidence type="ECO:0000256" key="1">
    <source>
        <dbReference type="SAM" id="Phobius"/>
    </source>
</evidence>
<evidence type="ECO:0000259" key="2">
    <source>
        <dbReference type="PROSITE" id="PS50994"/>
    </source>
</evidence>
<dbReference type="PROSITE" id="PS50994">
    <property type="entry name" value="INTEGRASE"/>
    <property type="match status" value="1"/>
</dbReference>